<feature type="region of interest" description="Disordered" evidence="16">
    <location>
        <begin position="422"/>
        <end position="1015"/>
    </location>
</feature>
<dbReference type="EMBL" id="JTDY01006277">
    <property type="protein sequence ID" value="KOB66150.1"/>
    <property type="molecule type" value="Genomic_DNA"/>
</dbReference>
<evidence type="ECO:0000256" key="11">
    <source>
        <dbReference type="ARBA" id="ARBA00076856"/>
    </source>
</evidence>
<dbReference type="PROSITE" id="PS50089">
    <property type="entry name" value="ZF_RING_2"/>
    <property type="match status" value="1"/>
</dbReference>
<dbReference type="InterPro" id="IPR058746">
    <property type="entry name" value="Znf_RING-type_Topors"/>
</dbReference>
<dbReference type="SUPFAM" id="SSF57850">
    <property type="entry name" value="RING/U-box"/>
    <property type="match status" value="1"/>
</dbReference>
<feature type="compositionally biased region" description="Basic and acidic residues" evidence="16">
    <location>
        <begin position="652"/>
        <end position="664"/>
    </location>
</feature>
<evidence type="ECO:0000256" key="1">
    <source>
        <dbReference type="ARBA" id="ARBA00000900"/>
    </source>
</evidence>
<dbReference type="GO" id="GO:0061630">
    <property type="term" value="F:ubiquitin protein ligase activity"/>
    <property type="evidence" value="ECO:0007669"/>
    <property type="project" value="UniProtKB-EC"/>
</dbReference>
<evidence type="ECO:0000313" key="19">
    <source>
        <dbReference type="Proteomes" id="UP000037510"/>
    </source>
</evidence>
<feature type="compositionally biased region" description="Basic and acidic residues" evidence="16">
    <location>
        <begin position="787"/>
        <end position="822"/>
    </location>
</feature>
<evidence type="ECO:0000256" key="3">
    <source>
        <dbReference type="ARBA" id="ARBA00022679"/>
    </source>
</evidence>
<feature type="region of interest" description="Disordered" evidence="16">
    <location>
        <begin position="1033"/>
        <end position="1078"/>
    </location>
</feature>
<accession>A0A0L7KSU0</accession>
<evidence type="ECO:0000256" key="6">
    <source>
        <dbReference type="ARBA" id="ARBA00022786"/>
    </source>
</evidence>
<dbReference type="AlphaFoldDB" id="A0A0L7KSU0"/>
<feature type="compositionally biased region" description="Basic and acidic residues" evidence="16">
    <location>
        <begin position="20"/>
        <end position="32"/>
    </location>
</feature>
<dbReference type="Gene3D" id="3.30.40.10">
    <property type="entry name" value="Zinc/RING finger domain, C3HC4 (zinc finger)"/>
    <property type="match status" value="1"/>
</dbReference>
<organism evidence="18 19">
    <name type="scientific">Operophtera brumata</name>
    <name type="common">Winter moth</name>
    <name type="synonym">Phalaena brumata</name>
    <dbReference type="NCBI Taxonomy" id="104452"/>
    <lineage>
        <taxon>Eukaryota</taxon>
        <taxon>Metazoa</taxon>
        <taxon>Ecdysozoa</taxon>
        <taxon>Arthropoda</taxon>
        <taxon>Hexapoda</taxon>
        <taxon>Insecta</taxon>
        <taxon>Pterygota</taxon>
        <taxon>Neoptera</taxon>
        <taxon>Endopterygota</taxon>
        <taxon>Lepidoptera</taxon>
        <taxon>Glossata</taxon>
        <taxon>Ditrysia</taxon>
        <taxon>Geometroidea</taxon>
        <taxon>Geometridae</taxon>
        <taxon>Larentiinae</taxon>
        <taxon>Operophtera</taxon>
    </lineage>
</organism>
<dbReference type="STRING" id="104452.A0A0L7KSU0"/>
<feature type="compositionally biased region" description="Basic and acidic residues" evidence="16">
    <location>
        <begin position="689"/>
        <end position="709"/>
    </location>
</feature>
<feature type="compositionally biased region" description="Acidic residues" evidence="16">
    <location>
        <begin position="493"/>
        <end position="502"/>
    </location>
</feature>
<evidence type="ECO:0000256" key="15">
    <source>
        <dbReference type="PROSITE-ProRule" id="PRU00175"/>
    </source>
</evidence>
<keyword evidence="9" id="KW-0804">Transcription</keyword>
<evidence type="ECO:0000256" key="16">
    <source>
        <dbReference type="SAM" id="MobiDB-lite"/>
    </source>
</evidence>
<keyword evidence="3" id="KW-0808">Transferase</keyword>
<keyword evidence="8" id="KW-0805">Transcription regulation</keyword>
<dbReference type="GO" id="GO:0006513">
    <property type="term" value="P:protein monoubiquitination"/>
    <property type="evidence" value="ECO:0007669"/>
    <property type="project" value="TreeGrafter"/>
</dbReference>
<dbReference type="FunFam" id="3.30.40.10:FF:000136">
    <property type="entry name" value="E3 ubiquitin-protein ligase Topors"/>
    <property type="match status" value="1"/>
</dbReference>
<feature type="compositionally biased region" description="Basic and acidic residues" evidence="16">
    <location>
        <begin position="871"/>
        <end position="883"/>
    </location>
</feature>
<feature type="compositionally biased region" description="Polar residues" evidence="16">
    <location>
        <begin position="586"/>
        <end position="595"/>
    </location>
</feature>
<evidence type="ECO:0000256" key="5">
    <source>
        <dbReference type="ARBA" id="ARBA00022771"/>
    </source>
</evidence>
<evidence type="ECO:0000256" key="7">
    <source>
        <dbReference type="ARBA" id="ARBA00022833"/>
    </source>
</evidence>
<feature type="domain" description="RING-type" evidence="17">
    <location>
        <begin position="39"/>
        <end position="78"/>
    </location>
</feature>
<dbReference type="InterPro" id="IPR017907">
    <property type="entry name" value="Znf_RING_CS"/>
</dbReference>
<evidence type="ECO:0000313" key="18">
    <source>
        <dbReference type="EMBL" id="KOB66150.1"/>
    </source>
</evidence>
<protein>
    <recommendedName>
        <fullName evidence="10">E3 ubiquitin-protein ligase Topors</fullName>
        <ecNumber evidence="2">2.3.2.27</ecNumber>
    </recommendedName>
    <alternativeName>
        <fullName evidence="11">RING-type E3 ubiquitin transferase Topors</fullName>
    </alternativeName>
    <alternativeName>
        <fullName evidence="13">SUMO1-protein E3 ligase Topors</fullName>
    </alternativeName>
    <alternativeName>
        <fullName evidence="12">Topoisomerase I-binding RING finger protein</fullName>
    </alternativeName>
    <alternativeName>
        <fullName evidence="14">Topoisomerase I-binding arginine/serine-rich protein</fullName>
    </alternativeName>
</protein>
<dbReference type="Proteomes" id="UP000037510">
    <property type="component" value="Unassembled WGS sequence"/>
</dbReference>
<dbReference type="GO" id="GO:0000209">
    <property type="term" value="P:protein polyubiquitination"/>
    <property type="evidence" value="ECO:0007669"/>
    <property type="project" value="TreeGrafter"/>
</dbReference>
<evidence type="ECO:0000256" key="9">
    <source>
        <dbReference type="ARBA" id="ARBA00023163"/>
    </source>
</evidence>
<feature type="compositionally biased region" description="Low complexity" evidence="16">
    <location>
        <begin position="452"/>
        <end position="481"/>
    </location>
</feature>
<comment type="caution">
    <text evidence="18">The sequence shown here is derived from an EMBL/GenBank/DDBJ whole genome shotgun (WGS) entry which is preliminary data.</text>
</comment>
<dbReference type="GO" id="GO:0016874">
    <property type="term" value="F:ligase activity"/>
    <property type="evidence" value="ECO:0007669"/>
    <property type="project" value="UniProtKB-KW"/>
</dbReference>
<dbReference type="EC" id="2.3.2.27" evidence="2"/>
<comment type="catalytic activity">
    <reaction evidence="1">
        <text>S-ubiquitinyl-[E2 ubiquitin-conjugating enzyme]-L-cysteine + [acceptor protein]-L-lysine = [E2 ubiquitin-conjugating enzyme]-L-cysteine + N(6)-ubiquitinyl-[acceptor protein]-L-lysine.</text>
        <dbReference type="EC" id="2.3.2.27"/>
    </reaction>
</comment>
<keyword evidence="6" id="KW-0833">Ubl conjugation pathway</keyword>
<keyword evidence="7" id="KW-0862">Zinc</keyword>
<proteinExistence type="predicted"/>
<evidence type="ECO:0000256" key="12">
    <source>
        <dbReference type="ARBA" id="ARBA00076940"/>
    </source>
</evidence>
<sequence>METLSEAQDDSSGANPSSVKSEDGSPHPDGDRGSPPPNCAICLGRCRNKSFTDSCLHQFCFKCLVTWSRVKTECPLCKQNFKSIIHNVQSNQQYEETTLTFPRGNEHIALQRLLMHYPPLSAMVGMPRDLPGSTPAALPASRRRRSPSSFRRTVYRHNLWARPLPDFTGRHRDCTPEFYRYNDSQMHRLVPWLNRELHYLLLENVGHIAYVLQRILELLPQYHITSPEFRGEIYRYFGSRTDHFLHELHCFASTPYDLTGYDRNVQYTTDSRISNTVNDVISSSDTESGDSDIVEVLMTPPLHPLSTPPVSYRPVTPILPSPYDPSNLGLSSRRLPDPVYPQNQITSPIEAARLARTVIPIETISHSDTDDDEVMVTGYIKPPHMRTPEVVDLRDTDDSDVVVTETAPAPVYGNGPVKLTLSRPRVCSPSESDRRPYTPPRPSCSSRRRSSDSTFQLFSQSSSSTSSRMSPPQWSSQSLSPHTPSPPCAVSDLNDDLSDEEYIPQGRDSDRTPRSQKNYTYAARTRRRRTRHSREAERAREAASAARATTSAERSSPERDRREKEKRKKKKSSNGKGVKSSRRNDTIISGASESTIEVEKPRAGLSRAGGKYGKSSRKDDSTESRRAESTMEVQEEPRPGVSQSGGKRVKSSRRDDTTESRRAESTSVQEESRSGSSSRAGGKGGKSSSRKDDCTTESKRSESRIERKLLKIHRPQTDRAGPSQTGGSGGKSSRRDDTTETLRNERDEQIKVQEEPQPGPSHGIATFRVRSIGRDDTPVSRTPESTTEVKEEPRKGEKSSRRDDSTESRRNESEKIVEEEPRPGPSCRLGGKSSRNDDSTTEPSRAEYTTKIQEEPLSGLYQPGAKRVKSSRRDDTTESRRAESPGPSSRPSRKGGKSSRKDFTMEPRRAECTMIQEEPLSESRRGGNGAKSSRRNDAPESSRRSESETEVRPGPSFHTGLSLCLNRKNSEEEVPARRNSHESKKLKSVVKKASSSSSVPAANLATSPSSLSFHSLSSVGRVSNSAIRAFSAAGYSSSSVNSGWSTARGDRGSPFSQTVYGAGAPPSPDFTDSDDDIPLNMTIQRSAGLS</sequence>
<keyword evidence="18" id="KW-0436">Ligase</keyword>
<keyword evidence="4" id="KW-0479">Metal-binding</keyword>
<feature type="compositionally biased region" description="Basic and acidic residues" evidence="16">
    <location>
        <begin position="899"/>
        <end position="911"/>
    </location>
</feature>
<gene>
    <name evidence="18" type="ORF">OBRU01_21651</name>
</gene>
<dbReference type="SMART" id="SM00184">
    <property type="entry name" value="RING"/>
    <property type="match status" value="1"/>
</dbReference>
<keyword evidence="19" id="KW-1185">Reference proteome</keyword>
<dbReference type="PANTHER" id="PTHR46077">
    <property type="entry name" value="E3 UBIQUITIN-PROTEIN LIGASE TOPORS"/>
    <property type="match status" value="1"/>
</dbReference>
<evidence type="ECO:0000256" key="14">
    <source>
        <dbReference type="ARBA" id="ARBA00079184"/>
    </source>
</evidence>
<dbReference type="CDD" id="cd16574">
    <property type="entry name" value="RING-HC_Topors"/>
    <property type="match status" value="1"/>
</dbReference>
<dbReference type="GO" id="GO:0008270">
    <property type="term" value="F:zinc ion binding"/>
    <property type="evidence" value="ECO:0007669"/>
    <property type="project" value="UniProtKB-KW"/>
</dbReference>
<feature type="compositionally biased region" description="Basic and acidic residues" evidence="16">
    <location>
        <begin position="968"/>
        <end position="985"/>
    </location>
</feature>
<feature type="compositionally biased region" description="Basic and acidic residues" evidence="16">
    <location>
        <begin position="733"/>
        <end position="754"/>
    </location>
</feature>
<dbReference type="GO" id="GO:0005634">
    <property type="term" value="C:nucleus"/>
    <property type="evidence" value="ECO:0007669"/>
    <property type="project" value="UniProtKB-ARBA"/>
</dbReference>
<dbReference type="Pfam" id="PF26084">
    <property type="entry name" value="PWI_Topors"/>
    <property type="match status" value="1"/>
</dbReference>
<dbReference type="PROSITE" id="PS00518">
    <property type="entry name" value="ZF_RING_1"/>
    <property type="match status" value="1"/>
</dbReference>
<dbReference type="InterPro" id="IPR058745">
    <property type="entry name" value="PWI_Topors"/>
</dbReference>
<feature type="compositionally biased region" description="Basic and acidic residues" evidence="16">
    <location>
        <begin position="934"/>
        <end position="951"/>
    </location>
</feature>
<feature type="compositionally biased region" description="Low complexity" evidence="16">
    <location>
        <begin position="1033"/>
        <end position="1047"/>
    </location>
</feature>
<dbReference type="InterPro" id="IPR001841">
    <property type="entry name" value="Znf_RING"/>
</dbReference>
<evidence type="ECO:0000256" key="13">
    <source>
        <dbReference type="ARBA" id="ARBA00079040"/>
    </source>
</evidence>
<dbReference type="InterPro" id="IPR018957">
    <property type="entry name" value="Znf_C3HC4_RING-type"/>
</dbReference>
<reference evidence="18 19" key="1">
    <citation type="journal article" date="2015" name="Genome Biol. Evol.">
        <title>The genome of winter moth (Operophtera brumata) provides a genomic perspective on sexual dimorphism and phenology.</title>
        <authorList>
            <person name="Derks M.F."/>
            <person name="Smit S."/>
            <person name="Salis L."/>
            <person name="Schijlen E."/>
            <person name="Bossers A."/>
            <person name="Mateman C."/>
            <person name="Pijl A.S."/>
            <person name="de Ridder D."/>
            <person name="Groenen M.A."/>
            <person name="Visser M.E."/>
            <person name="Megens H.J."/>
        </authorList>
    </citation>
    <scope>NUCLEOTIDE SEQUENCE [LARGE SCALE GENOMIC DNA]</scope>
    <source>
        <strain evidence="18">WM2013NL</strain>
        <tissue evidence="18">Head and thorax</tissue>
    </source>
</reference>
<feature type="compositionally biased region" description="Basic residues" evidence="16">
    <location>
        <begin position="564"/>
        <end position="573"/>
    </location>
</feature>
<keyword evidence="5 15" id="KW-0863">Zinc-finger</keyword>
<dbReference type="Pfam" id="PF00097">
    <property type="entry name" value="zf-C3HC4"/>
    <property type="match status" value="1"/>
</dbReference>
<dbReference type="InterPro" id="IPR013083">
    <property type="entry name" value="Znf_RING/FYVE/PHD"/>
</dbReference>
<feature type="compositionally biased region" description="Low complexity" evidence="16">
    <location>
        <begin position="542"/>
        <end position="554"/>
    </location>
</feature>
<evidence type="ECO:0000259" key="17">
    <source>
        <dbReference type="PROSITE" id="PS50089"/>
    </source>
</evidence>
<evidence type="ECO:0000256" key="2">
    <source>
        <dbReference type="ARBA" id="ARBA00012483"/>
    </source>
</evidence>
<feature type="region of interest" description="Disordered" evidence="16">
    <location>
        <begin position="1"/>
        <end position="34"/>
    </location>
</feature>
<name>A0A0L7KSU0_OPEBR</name>
<dbReference type="PANTHER" id="PTHR46077:SF1">
    <property type="entry name" value="TOP1 BINDING ARGININE_SERINE RICH PROTEIN, E3 UBIQUITIN LIGASE"/>
    <property type="match status" value="1"/>
</dbReference>
<evidence type="ECO:0000256" key="8">
    <source>
        <dbReference type="ARBA" id="ARBA00023015"/>
    </source>
</evidence>
<feature type="compositionally biased region" description="Basic and acidic residues" evidence="16">
    <location>
        <begin position="616"/>
        <end position="629"/>
    </location>
</feature>
<evidence type="ECO:0000256" key="10">
    <source>
        <dbReference type="ARBA" id="ARBA00071236"/>
    </source>
</evidence>
<feature type="compositionally biased region" description="Polar residues" evidence="16">
    <location>
        <begin position="10"/>
        <end position="19"/>
    </location>
</feature>
<evidence type="ECO:0000256" key="4">
    <source>
        <dbReference type="ARBA" id="ARBA00022723"/>
    </source>
</evidence>